<keyword evidence="2" id="KW-1185">Reference proteome</keyword>
<evidence type="ECO:0000313" key="2">
    <source>
        <dbReference type="Proteomes" id="UP001241056"/>
    </source>
</evidence>
<evidence type="ECO:0000313" key="1">
    <source>
        <dbReference type="EMBL" id="MDM7857883.1"/>
    </source>
</evidence>
<dbReference type="Proteomes" id="UP001241056">
    <property type="component" value="Unassembled WGS sequence"/>
</dbReference>
<reference evidence="1 2" key="1">
    <citation type="submission" date="2023-06" db="EMBL/GenBank/DDBJ databases">
        <title>Thiopseudomonas sp. CY1220 draft genome sequence.</title>
        <authorList>
            <person name="Zhao G."/>
            <person name="An M."/>
        </authorList>
    </citation>
    <scope>NUCLEOTIDE SEQUENCE [LARGE SCALE GENOMIC DNA]</scope>
    <source>
        <strain evidence="1 2">CY1220</strain>
    </source>
</reference>
<gene>
    <name evidence="1" type="ORF">QEZ41_06270</name>
</gene>
<dbReference type="EMBL" id="JAUCDY010000006">
    <property type="protein sequence ID" value="MDM7857883.1"/>
    <property type="molecule type" value="Genomic_DNA"/>
</dbReference>
<name>A0ABT7SNW7_9GAMM</name>
<dbReference type="RefSeq" id="WP_289410542.1">
    <property type="nucleotide sequence ID" value="NZ_JAUCDY010000006.1"/>
</dbReference>
<comment type="caution">
    <text evidence="1">The sequence shown here is derived from an EMBL/GenBank/DDBJ whole genome shotgun (WGS) entry which is preliminary data.</text>
</comment>
<sequence length="608" mass="67283">MDKPNQLLSLQTPTQDLTTLSFCKPTARDLTTWINGLPKANIGELARLLYQSLVELNRLQVSAEIRFQLIEIIRPEVSFITKQLEKNHLLQSVILDERGRKVANLCQALQNMLSTGYKLCISQHQAQTQPQRNNILAYAIQRATQSLYSALARSYQLYYPVPASLWFDLHQLYVLACKHNIQTTKLKDPLLGDLKEQSIEQAYSCALLLGCARINQMRQRDISLLASTLPHWCHLASLQSVDAATTLFVVAPHSDTPPRYKALLNISKTEVLLGLDTRALASALEEWINLPEGKKHNAKVFIPAGTQSTFIYQLCSAWGDIAKRDFKRTPSSGTLELCLGMTAVHYYLAGQVSFDNTLAKPHISKANYSYDNRAPDIWANAFDAQDNGTDSLLDEVINYTPQEQNEAELAQEIATVYPTYNISIVNQSPGGYCLEWDKDAPSQLQAGDIIGLSSDSCKSWVTAVIRWIRQIRNGGAQIGVELLAPNAQPCGVQLVRPGGEPSNYLRGLLVPEIPAISRPASLITPRIPFQEGSRVNINHAGTETKATLGKRSIHTASISQYEYKVSTAVQPKQAASVEIPSAAASTFATVDAKPNKPADDFDSLWKIL</sequence>
<accession>A0ABT7SNW7</accession>
<proteinExistence type="predicted"/>
<protein>
    <submittedName>
        <fullName evidence="1">Molecular chaperone</fullName>
    </submittedName>
</protein>
<organism evidence="1 2">
    <name type="scientific">Thiopseudomonas acetoxidans</name>
    <dbReference type="NCBI Taxonomy" id="3041622"/>
    <lineage>
        <taxon>Bacteria</taxon>
        <taxon>Pseudomonadati</taxon>
        <taxon>Pseudomonadota</taxon>
        <taxon>Gammaproteobacteria</taxon>
        <taxon>Pseudomonadales</taxon>
        <taxon>Pseudomonadaceae</taxon>
        <taxon>Thiopseudomonas</taxon>
    </lineage>
</organism>